<protein>
    <submittedName>
        <fullName evidence="2">Uncharacterized protein</fullName>
    </submittedName>
</protein>
<name>A0AA88L3Q0_ARTSF</name>
<sequence length="343" mass="39131">MVILASLLPCKTMNLNRQVAGMKSRTDAEGSSFSNLIENEIVGYAPVFPTVFDRNDFTYKPVPPIRRFCKKGINSQELKNDSLVEQRVQYFDGRNHESNRRTVSSFPSPTQNIQEYTVPSPAPFARKPIASNNSKPWSSPKLRPSVSFQIDREARRDCQLKKEAVTLRAPRSLSMPSKKGANRLSQNLDRPVSKPTIRARPFSISDFYELSIYPRELNESTSKSNSRPLKELDFEDQWNEQQKRSLDNLLNLSTSNTQDKLDFSKSFREDKQKGSLNNTPKTCLIPKQSLRTPHAALPSVKFQNETASNLQDNRDSLLSQIVETQERISKVEFHPYPCEVFGV</sequence>
<evidence type="ECO:0000313" key="2">
    <source>
        <dbReference type="EMBL" id="KAK2715572.1"/>
    </source>
</evidence>
<dbReference type="AlphaFoldDB" id="A0AA88L3Q0"/>
<feature type="region of interest" description="Disordered" evidence="1">
    <location>
        <begin position="162"/>
        <end position="192"/>
    </location>
</feature>
<accession>A0AA88L3Q0</accession>
<evidence type="ECO:0000256" key="1">
    <source>
        <dbReference type="SAM" id="MobiDB-lite"/>
    </source>
</evidence>
<proteinExistence type="predicted"/>
<organism evidence="2 3">
    <name type="scientific">Artemia franciscana</name>
    <name type="common">Brine shrimp</name>
    <name type="synonym">Artemia sanfranciscana</name>
    <dbReference type="NCBI Taxonomy" id="6661"/>
    <lineage>
        <taxon>Eukaryota</taxon>
        <taxon>Metazoa</taxon>
        <taxon>Ecdysozoa</taxon>
        <taxon>Arthropoda</taxon>
        <taxon>Crustacea</taxon>
        <taxon>Branchiopoda</taxon>
        <taxon>Anostraca</taxon>
        <taxon>Artemiidae</taxon>
        <taxon>Artemia</taxon>
    </lineage>
</organism>
<reference evidence="2" key="1">
    <citation type="submission" date="2023-07" db="EMBL/GenBank/DDBJ databases">
        <title>Chromosome-level genome assembly of Artemia franciscana.</title>
        <authorList>
            <person name="Jo E."/>
        </authorList>
    </citation>
    <scope>NUCLEOTIDE SEQUENCE</scope>
    <source>
        <tissue evidence="2">Whole body</tissue>
    </source>
</reference>
<comment type="caution">
    <text evidence="2">The sequence shown here is derived from an EMBL/GenBank/DDBJ whole genome shotgun (WGS) entry which is preliminary data.</text>
</comment>
<dbReference type="EMBL" id="JAVRJZ010000012">
    <property type="protein sequence ID" value="KAK2715572.1"/>
    <property type="molecule type" value="Genomic_DNA"/>
</dbReference>
<keyword evidence="3" id="KW-1185">Reference proteome</keyword>
<evidence type="ECO:0000313" key="3">
    <source>
        <dbReference type="Proteomes" id="UP001187531"/>
    </source>
</evidence>
<gene>
    <name evidence="2" type="ORF">QYM36_010228</name>
</gene>
<dbReference type="Proteomes" id="UP001187531">
    <property type="component" value="Unassembled WGS sequence"/>
</dbReference>